<dbReference type="AlphaFoldDB" id="A0A160PGH8"/>
<proteinExistence type="predicted"/>
<evidence type="ECO:0000313" key="1">
    <source>
        <dbReference type="EMBL" id="BAU90590.1"/>
    </source>
</evidence>
<evidence type="ECO:0000313" key="2">
    <source>
        <dbReference type="Proteomes" id="UP000218288"/>
    </source>
</evidence>
<reference evidence="1 2" key="1">
    <citation type="journal article" date="2016" name="Genome Announc.">
        <title>Complete Genome Sequence of Methylobacterium populi P-1M, Isolated from Pink-Pigmented Household Biofilm.</title>
        <authorList>
            <person name="Morohoshi T."/>
            <person name="Ikeda T."/>
        </authorList>
    </citation>
    <scope>NUCLEOTIDE SEQUENCE [LARGE SCALE GENOMIC DNA]</scope>
    <source>
        <strain evidence="1 2">P-1M</strain>
    </source>
</reference>
<dbReference type="EMBL" id="AP014809">
    <property type="protein sequence ID" value="BAU90590.1"/>
    <property type="molecule type" value="Genomic_DNA"/>
</dbReference>
<organism evidence="1 2">
    <name type="scientific">Methylorubrum populi</name>
    <dbReference type="NCBI Taxonomy" id="223967"/>
    <lineage>
        <taxon>Bacteria</taxon>
        <taxon>Pseudomonadati</taxon>
        <taxon>Pseudomonadota</taxon>
        <taxon>Alphaproteobacteria</taxon>
        <taxon>Hyphomicrobiales</taxon>
        <taxon>Methylobacteriaceae</taxon>
        <taxon>Methylorubrum</taxon>
    </lineage>
</organism>
<accession>A0A160PGH8</accession>
<name>A0A160PGH8_9HYPH</name>
<gene>
    <name evidence="1" type="ORF">MPPM_1985</name>
</gene>
<protein>
    <submittedName>
        <fullName evidence="1">Uncharacterized protein</fullName>
    </submittedName>
</protein>
<dbReference type="OrthoDB" id="9180979at2"/>
<dbReference type="Proteomes" id="UP000218288">
    <property type="component" value="Chromosome"/>
</dbReference>
<dbReference type="RefSeq" id="WP_157914159.1">
    <property type="nucleotide sequence ID" value="NZ_AP014809.1"/>
</dbReference>
<sequence>MKVRDREYVGRSGRGRDASALVTPVAERSEDGVWSALADVRALFPKHGQIEVRGIVANSLREGDWVAFGSVPNDRHGSSASFRAASPRRLTPFLAAGGEVSPEGRRRLVVEAGLEAGPAGEWSVQVSPEAFVRVKLQQGEDGRYRASGSDLASLTLWRLTPDLVIDLGAEHAAPRLCDHHRAEQLPGTLNWSRDDEYIRMAAAALGPERRGPDIAALLAWALGQHTDALTGRVSTLAGADAGTLAEIERAGTLSRRLAGERELLTLFKAGLMSDPSVRELIDQAAADAAEATRPALESAVRTEVEREMAAERAAAHEQVRALIAGLEAEEIAALEARCAAEAAKRDEDLAEARRRGMKAVEAATAERLREAEDAAAGMDARRASLAGEVEELEGRRQGLAASVAALADEERSKLEIVERLVKAGEDAAALRKPAAVPAVLAPWPPGSGNERRLGLRDLAGLAEEAGLLSQAGMETFLRVAVLVEAGEVPVLHGPDTGGFVEAAGRLMAAGRVARLYADPTLITFDDLWARAGSGIPTPLAAALASAAEGCAALGVVERAERSGARFWYPQLADAARQGRLPAALIPLVTVADPKSEEAAAVAAEGPMVAVEGIFADGAAAVAPLVFAELAAAPAAFAKGSCEPDPGEAAKFLRKHAAGLDLPAAIRLSRIHAAASSALGAEDGPRMAAALKAILFGSEEAVPQAATQMPYLAARA</sequence>